<accession>U6JBL9</accession>
<evidence type="ECO:0000256" key="4">
    <source>
        <dbReference type="SAM" id="MobiDB-lite"/>
    </source>
</evidence>
<dbReference type="WBParaSite" id="EgrG_000442400">
    <property type="protein sequence ID" value="EgrG_000442400"/>
    <property type="gene ID" value="EgrG_000442400"/>
</dbReference>
<reference evidence="5" key="3">
    <citation type="submission" date="2014-06" db="EMBL/GenBank/DDBJ databases">
        <authorList>
            <person name="Aslett M."/>
        </authorList>
    </citation>
    <scope>NUCLEOTIDE SEQUENCE</scope>
</reference>
<dbReference type="Proteomes" id="UP000492820">
    <property type="component" value="Unassembled WGS sequence"/>
</dbReference>
<dbReference type="Proteomes" id="UP000019149">
    <property type="component" value="Unassembled WGS sequence"/>
</dbReference>
<sequence>MDFSNAPIAVLEVDEFSCTSKSDPLDQPCEGVLKRSLSDPFDISGGLQLEASLEHLIWTFDDNVSRGLMDSSDVDESTSHRDTNASLDAIKSFWRISVAPIENPKDSYPLEKRPIALNKEDLHMADAESVSDAEFEAFALNTELLLEREKLAVIGKEIVKEGREMEDDDTVATNSLDPFSSSSCESLPNSLSNTPPTHLPPNQQPTMTIATVALDTTEDQALDASLRWASLQAALEAFKARHPTLPLIETPDWAQELERLSLQLLRHYVNELETETGSISELLVSSLAEREELRLFREVLDNFVVLHNTLQLRRRKAAEAVLANTTRSTLVHLKQHLSHSGMHRRVPRLNSPESLIELTNLSKRGDGLSGSAVSLNLQRQELERMPRGHHIGEPIEFPGLRSALSRLSGLLTGQTAATPVLTEDAVTMATRAVADAEASRRRLASSKVPKRLIEDAQKNGDKLPLYDLPWPMGRPEFSQSLKLHIPVPTSELASWLPPRLRIINQILLAALHESSEVNKLLKELQEFDPLVEAEQLQRTSKHLSASGFESAQVDSLRILYSSCEVGPRKTVSFDWHGTKELFKALATERNGSVPRHTSPVA</sequence>
<dbReference type="InterPro" id="IPR011680">
    <property type="entry name" value="FEZ"/>
</dbReference>
<dbReference type="CTD" id="36338122"/>
<organism evidence="6 7">
    <name type="scientific">Echinococcus granulosus</name>
    <name type="common">Hydatid tapeworm</name>
    <dbReference type="NCBI Taxonomy" id="6210"/>
    <lineage>
        <taxon>Eukaryota</taxon>
        <taxon>Metazoa</taxon>
        <taxon>Spiralia</taxon>
        <taxon>Lophotrochozoa</taxon>
        <taxon>Platyhelminthes</taxon>
        <taxon>Cestoda</taxon>
        <taxon>Eucestoda</taxon>
        <taxon>Cyclophyllidea</taxon>
        <taxon>Taeniidae</taxon>
        <taxon>Echinococcus</taxon>
        <taxon>Echinococcus granulosus group</taxon>
    </lineage>
</organism>
<keyword evidence="3" id="KW-0175">Coiled coil</keyword>
<evidence type="ECO:0000313" key="8">
    <source>
        <dbReference type="Proteomes" id="UP000492820"/>
    </source>
</evidence>
<reference evidence="9" key="4">
    <citation type="submission" date="2020-10" db="UniProtKB">
        <authorList>
            <consortium name="WormBaseParasite"/>
        </authorList>
    </citation>
    <scope>IDENTIFICATION</scope>
</reference>
<comment type="similarity">
    <text evidence="1">Belongs to the zygin family.</text>
</comment>
<feature type="region of interest" description="Disordered" evidence="4">
    <location>
        <begin position="164"/>
        <end position="203"/>
    </location>
</feature>
<dbReference type="RefSeq" id="XP_024353807.1">
    <property type="nucleotide sequence ID" value="XM_024491656.1"/>
</dbReference>
<evidence type="ECO:0000313" key="5">
    <source>
        <dbReference type="EMBL" id="CDS19139.1"/>
    </source>
</evidence>
<dbReference type="OrthoDB" id="6280626at2759"/>
<keyword evidence="2" id="KW-0597">Phosphoprotein</keyword>
<proteinExistence type="inferred from homology"/>
<feature type="compositionally biased region" description="Low complexity" evidence="4">
    <location>
        <begin position="175"/>
        <end position="192"/>
    </location>
</feature>
<protein>
    <submittedName>
        <fullName evidence="6 9">Uncharacterized protein</fullName>
    </submittedName>
</protein>
<reference evidence="5 8" key="2">
    <citation type="journal article" date="2013" name="Nature">
        <title>The genomes of four tapeworm species reveal adaptations to parasitism.</title>
        <authorList>
            <person name="Tsai I.J."/>
            <person name="Zarowiecki M."/>
            <person name="Holroyd N."/>
            <person name="Garciarrubio A."/>
            <person name="Sanchez-Flores A."/>
            <person name="Brooks K.L."/>
            <person name="Tracey A."/>
            <person name="Bobes R.J."/>
            <person name="Fragoso G."/>
            <person name="Sciutto E."/>
            <person name="Aslett M."/>
            <person name="Beasley H."/>
            <person name="Bennett H.M."/>
            <person name="Cai J."/>
            <person name="Camicia F."/>
            <person name="Clark R."/>
            <person name="Cucher M."/>
            <person name="De Silva N."/>
            <person name="Day T.A."/>
            <person name="Deplazes P."/>
            <person name="Estrada K."/>
            <person name="Fernandez C."/>
            <person name="Holland P.W."/>
            <person name="Hou J."/>
            <person name="Hu S."/>
            <person name="Huckvale T."/>
            <person name="Hung S.S."/>
            <person name="Kamenetzky L."/>
            <person name="Keane J.A."/>
            <person name="Kiss F."/>
            <person name="Koziol U."/>
            <person name="Lambert O."/>
            <person name="Liu K."/>
            <person name="Luo X."/>
            <person name="Luo Y."/>
            <person name="Macchiaroli N."/>
            <person name="Nichol S."/>
            <person name="Paps J."/>
            <person name="Parkinson J."/>
            <person name="Pouchkina-Stantcheva N."/>
            <person name="Riddiford N."/>
            <person name="Rosenzvit M."/>
            <person name="Salinas G."/>
            <person name="Wasmuth J.D."/>
            <person name="Zamanian M."/>
            <person name="Zheng Y."/>
            <person name="Cai X."/>
            <person name="Soberon X."/>
            <person name="Olson P.D."/>
            <person name="Laclette J.P."/>
            <person name="Brehm K."/>
            <person name="Berriman M."/>
            <person name="Garciarrubio A."/>
            <person name="Bobes R.J."/>
            <person name="Fragoso G."/>
            <person name="Sanchez-Flores A."/>
            <person name="Estrada K."/>
            <person name="Cevallos M.A."/>
            <person name="Morett E."/>
            <person name="Gonzalez V."/>
            <person name="Portillo T."/>
            <person name="Ochoa-Leyva A."/>
            <person name="Jose M.V."/>
            <person name="Sciutto E."/>
            <person name="Landa A."/>
            <person name="Jimenez L."/>
            <person name="Valdes V."/>
            <person name="Carrero J.C."/>
            <person name="Larralde C."/>
            <person name="Morales-Montor J."/>
            <person name="Limon-Lason J."/>
            <person name="Soberon X."/>
            <person name="Laclette J.P."/>
        </authorList>
    </citation>
    <scope>NUCLEOTIDE SEQUENCE [LARGE SCALE GENOMIC DNA]</scope>
</reference>
<dbReference type="KEGG" id="egl:EGR_02407"/>
<evidence type="ECO:0000256" key="1">
    <source>
        <dbReference type="ARBA" id="ARBA00006788"/>
    </source>
</evidence>
<reference evidence="6 7" key="1">
    <citation type="journal article" date="2013" name="Nat. Genet.">
        <title>The genome of the hydatid tapeworm Echinococcus granulosus.</title>
        <authorList>
            <person name="Zheng H."/>
            <person name="Zhang W."/>
            <person name="Zhang L."/>
            <person name="Zhang Z."/>
            <person name="Li J."/>
            <person name="Lu G."/>
            <person name="Zhu Y."/>
            <person name="Wang Y."/>
            <person name="Huang Y."/>
            <person name="Liu J."/>
            <person name="Kang H."/>
            <person name="Chen J."/>
            <person name="Wang L."/>
            <person name="Chen A."/>
            <person name="Yu S."/>
            <person name="Gao Z."/>
            <person name="Jin L."/>
            <person name="Gu W."/>
            <person name="Wang Z."/>
            <person name="Zhao L."/>
            <person name="Shi B."/>
            <person name="Wen H."/>
            <person name="Lin R."/>
            <person name="Jones M.K."/>
            <person name="Brejova B."/>
            <person name="Vinar T."/>
            <person name="Zhao G."/>
            <person name="McManus D.P."/>
            <person name="Chen Z."/>
            <person name="Zhou Y."/>
            <person name="Wang S."/>
        </authorList>
    </citation>
    <scope>NUCLEOTIDE SEQUENCE [LARGE SCALE GENOMIC DNA]</scope>
</reference>
<gene>
    <name evidence="6 9" type="ORF">EGR_02407</name>
    <name evidence="5" type="ORF">EgrG_000442400</name>
</gene>
<dbReference type="STRING" id="6210.U6JBL9"/>
<evidence type="ECO:0000313" key="7">
    <source>
        <dbReference type="Proteomes" id="UP000019149"/>
    </source>
</evidence>
<dbReference type="Pfam" id="PF07763">
    <property type="entry name" value="FEZ"/>
    <property type="match status" value="1"/>
</dbReference>
<dbReference type="EMBL" id="LK028579">
    <property type="protein sequence ID" value="CDS19139.1"/>
    <property type="molecule type" value="Genomic_DNA"/>
</dbReference>
<dbReference type="AlphaFoldDB" id="U6JBL9"/>
<evidence type="ECO:0000313" key="6">
    <source>
        <dbReference type="EMBL" id="EUB62611.1"/>
    </source>
</evidence>
<name>U6JBL9_ECHGR</name>
<dbReference type="GeneID" id="36338122"/>
<evidence type="ECO:0000313" key="9">
    <source>
        <dbReference type="WBParaSite" id="EgrG_000442400"/>
    </source>
</evidence>
<evidence type="ECO:0000256" key="2">
    <source>
        <dbReference type="ARBA" id="ARBA00022553"/>
    </source>
</evidence>
<keyword evidence="7" id="KW-1185">Reference proteome</keyword>
<dbReference type="EMBL" id="APAU02000011">
    <property type="protein sequence ID" value="EUB62611.1"/>
    <property type="molecule type" value="Genomic_DNA"/>
</dbReference>
<evidence type="ECO:0000256" key="3">
    <source>
        <dbReference type="ARBA" id="ARBA00023054"/>
    </source>
</evidence>
<dbReference type="OMA" id="RMPRGHH"/>